<evidence type="ECO:0000313" key="2">
    <source>
        <dbReference type="Proteomes" id="UP000277928"/>
    </source>
</evidence>
<dbReference type="STRING" id="42156.A0A3P7K7D3"/>
<gene>
    <name evidence="1" type="ORF">NLS_LOCUS9814</name>
</gene>
<dbReference type="OrthoDB" id="5841823at2759"/>
<dbReference type="Proteomes" id="UP000277928">
    <property type="component" value="Unassembled WGS sequence"/>
</dbReference>
<evidence type="ECO:0000313" key="1">
    <source>
        <dbReference type="EMBL" id="VDM92507.1"/>
    </source>
</evidence>
<dbReference type="AlphaFoldDB" id="A0A3P7K7D3"/>
<dbReference type="EMBL" id="UYRX01001976">
    <property type="protein sequence ID" value="VDM92507.1"/>
    <property type="molecule type" value="Genomic_DNA"/>
</dbReference>
<protein>
    <submittedName>
        <fullName evidence="1">Uncharacterized protein</fullName>
    </submittedName>
</protein>
<dbReference type="OMA" id="CEPASIF"/>
<sequence length="127" mass="14242">MIVKSATSPVVVQKAKNINFTFAPFEVTLPQVFTVRVTEKLADDVYLRFVRPTKRLSPSMYLDNAPGVACIARVARSFNLYNVGRCCLYRALVSHFNMKNGTCSAFLVDCGRQVVCDSFAIYDICEQ</sequence>
<proteinExistence type="predicted"/>
<name>A0A3P7K7D3_LITSI</name>
<organism evidence="1 2">
    <name type="scientific">Litomosoides sigmodontis</name>
    <name type="common">Filarial nematode worm</name>
    <dbReference type="NCBI Taxonomy" id="42156"/>
    <lineage>
        <taxon>Eukaryota</taxon>
        <taxon>Metazoa</taxon>
        <taxon>Ecdysozoa</taxon>
        <taxon>Nematoda</taxon>
        <taxon>Chromadorea</taxon>
        <taxon>Rhabditida</taxon>
        <taxon>Spirurina</taxon>
        <taxon>Spiruromorpha</taxon>
        <taxon>Filarioidea</taxon>
        <taxon>Onchocercidae</taxon>
        <taxon>Litomosoides</taxon>
    </lineage>
</organism>
<feature type="non-terminal residue" evidence="1">
    <location>
        <position position="127"/>
    </location>
</feature>
<accession>A0A3P7K7D3</accession>
<keyword evidence="2" id="KW-1185">Reference proteome</keyword>
<reference evidence="1 2" key="1">
    <citation type="submission" date="2018-08" db="EMBL/GenBank/DDBJ databases">
        <authorList>
            <person name="Laetsch R D."/>
            <person name="Stevens L."/>
            <person name="Kumar S."/>
            <person name="Blaxter L. M."/>
        </authorList>
    </citation>
    <scope>NUCLEOTIDE SEQUENCE [LARGE SCALE GENOMIC DNA]</scope>
</reference>